<evidence type="ECO:0008006" key="3">
    <source>
        <dbReference type="Google" id="ProtNLM"/>
    </source>
</evidence>
<accession>A0A5E8H8L3</accession>
<name>A0A5E8H8L3_9LEPT</name>
<dbReference type="AlphaFoldDB" id="A0A5E8H8L3"/>
<sequence>MKKIFLILIILNTNMKLAAKDKYIPIAGTEVNIRKDPNLNSQVIIQLPITKLVKIKPNMKVRDTINNVSGNWIFIETGYSSKDENKDGWVFDTYLGTSEKFKKPKRWTFKEFNGTSGDYYLNLKMKEDATYKFSYELCAGANCLPKTECFNKLDKKIVKKGYILCEGNGVILIYRDLVWLKHYGEETNEYLYIKNKKLCMQGMLEDDCD</sequence>
<reference evidence="1 2" key="1">
    <citation type="submission" date="2013-04" db="EMBL/GenBank/DDBJ databases">
        <authorList>
            <person name="Harkins D.M."/>
            <person name="Durkin A.S."/>
            <person name="Brinkac L.M."/>
            <person name="Haft D.H."/>
            <person name="Selengut J.D."/>
            <person name="Sanka R."/>
            <person name="DePew J."/>
            <person name="Purushe J."/>
            <person name="Hartskeerl R.A."/>
            <person name="Ahmed A."/>
            <person name="van der Linden H."/>
            <person name="Goris M.G.A."/>
            <person name="Vinetz J.M."/>
            <person name="Sutton G.G."/>
            <person name="Nierman W.C."/>
            <person name="Fouts D.E."/>
        </authorList>
    </citation>
    <scope>NUCLEOTIDE SEQUENCE [LARGE SCALE GENOMIC DNA]</scope>
    <source>
        <strain evidence="1 2">Sao Paulo</strain>
    </source>
</reference>
<evidence type="ECO:0000313" key="1">
    <source>
        <dbReference type="EMBL" id="EOQ87113.1"/>
    </source>
</evidence>
<proteinExistence type="predicted"/>
<comment type="caution">
    <text evidence="1">The sequence shown here is derived from an EMBL/GenBank/DDBJ whole genome shotgun (WGS) entry which is preliminary data.</text>
</comment>
<gene>
    <name evidence="1" type="ORF">LEP1GSC202_3505</name>
</gene>
<dbReference type="Proteomes" id="UP000013996">
    <property type="component" value="Unassembled WGS sequence"/>
</dbReference>
<protein>
    <recommendedName>
        <fullName evidence="3">SH3 domain protein</fullName>
    </recommendedName>
</protein>
<dbReference type="OrthoDB" id="340834at2"/>
<organism evidence="1 2">
    <name type="scientific">Leptospira yanagawae serovar Saopaulo str. Sao Paulo = ATCC 700523</name>
    <dbReference type="NCBI Taxonomy" id="1249483"/>
    <lineage>
        <taxon>Bacteria</taxon>
        <taxon>Pseudomonadati</taxon>
        <taxon>Spirochaetota</taxon>
        <taxon>Spirochaetia</taxon>
        <taxon>Leptospirales</taxon>
        <taxon>Leptospiraceae</taxon>
        <taxon>Leptospira</taxon>
    </lineage>
</organism>
<dbReference type="EMBL" id="AOGX02000045">
    <property type="protein sequence ID" value="EOQ87113.1"/>
    <property type="molecule type" value="Genomic_DNA"/>
</dbReference>
<evidence type="ECO:0000313" key="2">
    <source>
        <dbReference type="Proteomes" id="UP000013996"/>
    </source>
</evidence>
<dbReference type="Gene3D" id="2.30.30.40">
    <property type="entry name" value="SH3 Domains"/>
    <property type="match status" value="1"/>
</dbReference>